<evidence type="ECO:0000313" key="7">
    <source>
        <dbReference type="EMBL" id="KAF0301078.1"/>
    </source>
</evidence>
<accession>A0A6A4WGC2</accession>
<keyword evidence="1 4" id="KW-0349">Heme</keyword>
<dbReference type="InterPro" id="IPR000971">
    <property type="entry name" value="Globin"/>
</dbReference>
<dbReference type="Gene3D" id="1.10.490.10">
    <property type="entry name" value="Globins"/>
    <property type="match status" value="1"/>
</dbReference>
<dbReference type="SUPFAM" id="SSF46458">
    <property type="entry name" value="Globin-like"/>
    <property type="match status" value="1"/>
</dbReference>
<dbReference type="EMBL" id="VIIS01001200">
    <property type="protein sequence ID" value="KAF0301078.1"/>
    <property type="molecule type" value="Genomic_DNA"/>
</dbReference>
<feature type="domain" description="Globin" evidence="6">
    <location>
        <begin position="33"/>
        <end position="182"/>
    </location>
</feature>
<evidence type="ECO:0000256" key="3">
    <source>
        <dbReference type="ARBA" id="ARBA00023004"/>
    </source>
</evidence>
<comment type="caution">
    <text evidence="7">The sequence shown here is derived from an EMBL/GenBank/DDBJ whole genome shotgun (WGS) entry which is preliminary data.</text>
</comment>
<proteinExistence type="inferred from homology"/>
<sequence>MGGGVSRKGPLASERGSVLRSLPPPLPKDPRLPLTIRQKFSIVKSWKGISRTMEPTGIYMFVKLFEDHAELINFFEKFRQLRSRDAQAESLELAEHASIVMNSLDEGIKALEDMDYFFSLLHQIGGAHTRVPGFKKEFFWKIKNPFLEAVKATLGDAYTSNMDNIYRLTIDFIISTVIEGFDRAAKARGGPPYQDTDH</sequence>
<dbReference type="PANTHER" id="PTHR46458:SF5">
    <property type="entry name" value="GLOBIN FAMILY PROFILE DOMAIN-CONTAINING PROTEIN"/>
    <property type="match status" value="1"/>
</dbReference>
<dbReference type="CDD" id="cd14766">
    <property type="entry name" value="CeGLB25-like"/>
    <property type="match status" value="1"/>
</dbReference>
<dbReference type="AlphaFoldDB" id="A0A6A4WGC2"/>
<dbReference type="Proteomes" id="UP000440578">
    <property type="component" value="Unassembled WGS sequence"/>
</dbReference>
<dbReference type="GO" id="GO:0046872">
    <property type="term" value="F:metal ion binding"/>
    <property type="evidence" value="ECO:0007669"/>
    <property type="project" value="UniProtKB-KW"/>
</dbReference>
<dbReference type="InterPro" id="IPR012292">
    <property type="entry name" value="Globin/Proto"/>
</dbReference>
<gene>
    <name evidence="7" type="primary">ngb_0</name>
    <name evidence="7" type="ORF">FJT64_026568</name>
</gene>
<comment type="similarity">
    <text evidence="4">Belongs to the globin family.</text>
</comment>
<evidence type="ECO:0000256" key="1">
    <source>
        <dbReference type="ARBA" id="ARBA00022617"/>
    </source>
</evidence>
<protein>
    <submittedName>
        <fullName evidence="7">Neuroglobin</fullName>
    </submittedName>
</protein>
<reference evidence="7 8" key="1">
    <citation type="submission" date="2019-07" db="EMBL/GenBank/DDBJ databases">
        <title>Draft genome assembly of a fouling barnacle, Amphibalanus amphitrite (Darwin, 1854): The first reference genome for Thecostraca.</title>
        <authorList>
            <person name="Kim W."/>
        </authorList>
    </citation>
    <scope>NUCLEOTIDE SEQUENCE [LARGE SCALE GENOMIC DNA]</scope>
    <source>
        <strain evidence="7">SNU_AA5</strain>
        <tissue evidence="7">Soma without cirri and trophi</tissue>
    </source>
</reference>
<evidence type="ECO:0000256" key="5">
    <source>
        <dbReference type="SAM" id="MobiDB-lite"/>
    </source>
</evidence>
<keyword evidence="3" id="KW-0408">Iron</keyword>
<dbReference type="Pfam" id="PF00042">
    <property type="entry name" value="Globin"/>
    <property type="match status" value="1"/>
</dbReference>
<dbReference type="GO" id="GO:0005344">
    <property type="term" value="F:oxygen carrier activity"/>
    <property type="evidence" value="ECO:0007669"/>
    <property type="project" value="UniProtKB-KW"/>
</dbReference>
<keyword evidence="2" id="KW-0479">Metal-binding</keyword>
<dbReference type="PROSITE" id="PS01033">
    <property type="entry name" value="GLOBIN"/>
    <property type="match status" value="1"/>
</dbReference>
<evidence type="ECO:0000256" key="4">
    <source>
        <dbReference type="RuleBase" id="RU000356"/>
    </source>
</evidence>
<evidence type="ECO:0000313" key="8">
    <source>
        <dbReference type="Proteomes" id="UP000440578"/>
    </source>
</evidence>
<dbReference type="OrthoDB" id="6344802at2759"/>
<dbReference type="PANTHER" id="PTHR46458">
    <property type="entry name" value="BLR2807 PROTEIN"/>
    <property type="match status" value="1"/>
</dbReference>
<evidence type="ECO:0000256" key="2">
    <source>
        <dbReference type="ARBA" id="ARBA00022723"/>
    </source>
</evidence>
<dbReference type="InterPro" id="IPR009050">
    <property type="entry name" value="Globin-like_sf"/>
</dbReference>
<feature type="region of interest" description="Disordered" evidence="5">
    <location>
        <begin position="1"/>
        <end position="30"/>
    </location>
</feature>
<organism evidence="7 8">
    <name type="scientific">Amphibalanus amphitrite</name>
    <name type="common">Striped barnacle</name>
    <name type="synonym">Balanus amphitrite</name>
    <dbReference type="NCBI Taxonomy" id="1232801"/>
    <lineage>
        <taxon>Eukaryota</taxon>
        <taxon>Metazoa</taxon>
        <taxon>Ecdysozoa</taxon>
        <taxon>Arthropoda</taxon>
        <taxon>Crustacea</taxon>
        <taxon>Multicrustacea</taxon>
        <taxon>Cirripedia</taxon>
        <taxon>Thoracica</taxon>
        <taxon>Thoracicalcarea</taxon>
        <taxon>Balanomorpha</taxon>
        <taxon>Balanoidea</taxon>
        <taxon>Balanidae</taxon>
        <taxon>Amphibalaninae</taxon>
        <taxon>Amphibalanus</taxon>
    </lineage>
</organism>
<evidence type="ECO:0000259" key="6">
    <source>
        <dbReference type="PROSITE" id="PS01033"/>
    </source>
</evidence>
<dbReference type="GO" id="GO:0020037">
    <property type="term" value="F:heme binding"/>
    <property type="evidence" value="ECO:0007669"/>
    <property type="project" value="InterPro"/>
</dbReference>
<name>A0A6A4WGC2_AMPAM</name>
<dbReference type="InterPro" id="IPR050532">
    <property type="entry name" value="Globin-like_OT"/>
</dbReference>
<keyword evidence="4" id="KW-0813">Transport</keyword>
<dbReference type="GO" id="GO:0019825">
    <property type="term" value="F:oxygen binding"/>
    <property type="evidence" value="ECO:0007669"/>
    <property type="project" value="InterPro"/>
</dbReference>
<keyword evidence="8" id="KW-1185">Reference proteome</keyword>
<keyword evidence="4" id="KW-0561">Oxygen transport</keyword>